<dbReference type="InterPro" id="IPR036116">
    <property type="entry name" value="FN3_sf"/>
</dbReference>
<dbReference type="SMART" id="SM00408">
    <property type="entry name" value="IGc2"/>
    <property type="match status" value="3"/>
</dbReference>
<evidence type="ECO:0000256" key="7">
    <source>
        <dbReference type="PROSITE-ProRule" id="PRU10141"/>
    </source>
</evidence>
<feature type="region of interest" description="Disordered" evidence="8">
    <location>
        <begin position="1599"/>
        <end position="1639"/>
    </location>
</feature>
<feature type="domain" description="Fibronectin type-III" evidence="11">
    <location>
        <begin position="1014"/>
        <end position="1114"/>
    </location>
</feature>
<dbReference type="GO" id="GO:0005524">
    <property type="term" value="F:ATP binding"/>
    <property type="evidence" value="ECO:0007669"/>
    <property type="project" value="UniProtKB-UniRule"/>
</dbReference>
<dbReference type="InterPro" id="IPR050964">
    <property type="entry name" value="Striated_Muscle_Regulatory"/>
</dbReference>
<reference evidence="12" key="1">
    <citation type="submission" date="2021-04" db="EMBL/GenBank/DDBJ databases">
        <authorList>
            <consortium name="Molecular Ecology Group"/>
        </authorList>
    </citation>
    <scope>NUCLEOTIDE SEQUENCE</scope>
</reference>
<dbReference type="PROSITE" id="PS50835">
    <property type="entry name" value="IG_LIKE"/>
    <property type="match status" value="3"/>
</dbReference>
<keyword evidence="3" id="KW-0963">Cytoplasm</keyword>
<dbReference type="InterPro" id="IPR013098">
    <property type="entry name" value="Ig_I-set"/>
</dbReference>
<dbReference type="FunFam" id="2.60.40.10:FF:000147">
    <property type="entry name" value="Myosin light chain kinase"/>
    <property type="match status" value="1"/>
</dbReference>
<feature type="binding site" evidence="7">
    <location>
        <position position="1873"/>
    </location>
    <ligand>
        <name>ATP</name>
        <dbReference type="ChEBI" id="CHEBI:30616"/>
    </ligand>
</feature>
<evidence type="ECO:0000259" key="9">
    <source>
        <dbReference type="PROSITE" id="PS50011"/>
    </source>
</evidence>
<dbReference type="InterPro" id="IPR013783">
    <property type="entry name" value="Ig-like_fold"/>
</dbReference>
<feature type="domain" description="Ig-like" evidence="10">
    <location>
        <begin position="14"/>
        <end position="102"/>
    </location>
</feature>
<dbReference type="InterPro" id="IPR036179">
    <property type="entry name" value="Ig-like_dom_sf"/>
</dbReference>
<dbReference type="Gene3D" id="1.10.510.10">
    <property type="entry name" value="Transferase(Phosphotransferase) domain 1"/>
    <property type="match status" value="1"/>
</dbReference>
<dbReference type="Pfam" id="PF07679">
    <property type="entry name" value="I-set"/>
    <property type="match status" value="3"/>
</dbReference>
<dbReference type="InterPro" id="IPR007110">
    <property type="entry name" value="Ig-like_dom"/>
</dbReference>
<dbReference type="SUPFAM" id="SSF49265">
    <property type="entry name" value="Fibronectin type III"/>
    <property type="match status" value="8"/>
</dbReference>
<dbReference type="PROSITE" id="PS50011">
    <property type="entry name" value="PROTEIN_KINASE_DOM"/>
    <property type="match status" value="1"/>
</dbReference>
<dbReference type="GO" id="GO:0004672">
    <property type="term" value="F:protein kinase activity"/>
    <property type="evidence" value="ECO:0007669"/>
    <property type="project" value="InterPro"/>
</dbReference>
<feature type="domain" description="Fibronectin type-III" evidence="11">
    <location>
        <begin position="1216"/>
        <end position="1315"/>
    </location>
</feature>
<dbReference type="InterPro" id="IPR017441">
    <property type="entry name" value="Protein_kinase_ATP_BS"/>
</dbReference>
<evidence type="ECO:0000256" key="1">
    <source>
        <dbReference type="ARBA" id="ARBA00004496"/>
    </source>
</evidence>
<dbReference type="EMBL" id="CAJHNH020000668">
    <property type="protein sequence ID" value="CAG5119204.1"/>
    <property type="molecule type" value="Genomic_DNA"/>
</dbReference>
<name>A0A8S3YQ02_9EUPU</name>
<dbReference type="InterPro" id="IPR000719">
    <property type="entry name" value="Prot_kinase_dom"/>
</dbReference>
<dbReference type="CDD" id="cd00096">
    <property type="entry name" value="Ig"/>
    <property type="match status" value="1"/>
</dbReference>
<dbReference type="PANTHER" id="PTHR13817:SF166">
    <property type="entry name" value="NEURONAL IGCAM-RELATED"/>
    <property type="match status" value="1"/>
</dbReference>
<feature type="domain" description="Fibronectin type-III" evidence="11">
    <location>
        <begin position="697"/>
        <end position="797"/>
    </location>
</feature>
<protein>
    <submittedName>
        <fullName evidence="12">Uncharacterized protein</fullName>
    </submittedName>
</protein>
<dbReference type="SMART" id="SM00409">
    <property type="entry name" value="IG"/>
    <property type="match status" value="3"/>
</dbReference>
<evidence type="ECO:0000313" key="12">
    <source>
        <dbReference type="EMBL" id="CAG5119204.1"/>
    </source>
</evidence>
<feature type="domain" description="Fibronectin type-III" evidence="11">
    <location>
        <begin position="214"/>
        <end position="312"/>
    </location>
</feature>
<feature type="domain" description="Ig-like" evidence="10">
    <location>
        <begin position="1733"/>
        <end position="1823"/>
    </location>
</feature>
<evidence type="ECO:0000256" key="5">
    <source>
        <dbReference type="ARBA" id="ARBA00023157"/>
    </source>
</evidence>
<comment type="caution">
    <text evidence="12">The sequence shown here is derived from an EMBL/GenBank/DDBJ whole genome shotgun (WGS) entry which is preliminary data.</text>
</comment>
<keyword evidence="4" id="KW-0677">Repeat</keyword>
<evidence type="ECO:0000256" key="3">
    <source>
        <dbReference type="ARBA" id="ARBA00022490"/>
    </source>
</evidence>
<gene>
    <name evidence="12" type="ORF">CUNI_LOCUS4762</name>
</gene>
<comment type="similarity">
    <text evidence="2">Belongs to the protein kinase superfamily. CAMK Ser/Thr protein kinase family.</text>
</comment>
<evidence type="ECO:0000256" key="4">
    <source>
        <dbReference type="ARBA" id="ARBA00022737"/>
    </source>
</evidence>
<dbReference type="PROSITE" id="PS00107">
    <property type="entry name" value="PROTEIN_KINASE_ATP"/>
    <property type="match status" value="1"/>
</dbReference>
<feature type="domain" description="Fibronectin type-III" evidence="11">
    <location>
        <begin position="799"/>
        <end position="897"/>
    </location>
</feature>
<evidence type="ECO:0000259" key="10">
    <source>
        <dbReference type="PROSITE" id="PS50835"/>
    </source>
</evidence>
<comment type="subcellular location">
    <subcellularLocation>
        <location evidence="1">Cytoplasm</location>
    </subcellularLocation>
</comment>
<keyword evidence="5" id="KW-1015">Disulfide bond</keyword>
<dbReference type="Pfam" id="PF00069">
    <property type="entry name" value="Pkinase"/>
    <property type="match status" value="1"/>
</dbReference>
<dbReference type="InterPro" id="IPR003599">
    <property type="entry name" value="Ig_sub"/>
</dbReference>
<proteinExistence type="inferred from homology"/>
<dbReference type="Gene3D" id="2.60.40.10">
    <property type="entry name" value="Immunoglobulins"/>
    <property type="match status" value="17"/>
</dbReference>
<keyword evidence="6" id="KW-0393">Immunoglobulin domain</keyword>
<dbReference type="InterPro" id="IPR003961">
    <property type="entry name" value="FN3_dom"/>
</dbReference>
<feature type="domain" description="Ig-like" evidence="10">
    <location>
        <begin position="1638"/>
        <end position="1731"/>
    </location>
</feature>
<dbReference type="PANTHER" id="PTHR13817">
    <property type="entry name" value="TITIN"/>
    <property type="match status" value="1"/>
</dbReference>
<evidence type="ECO:0000256" key="6">
    <source>
        <dbReference type="ARBA" id="ARBA00023319"/>
    </source>
</evidence>
<feature type="domain" description="Fibronectin type-III" evidence="11">
    <location>
        <begin position="503"/>
        <end position="596"/>
    </location>
</feature>
<evidence type="ECO:0000256" key="2">
    <source>
        <dbReference type="ARBA" id="ARBA00006692"/>
    </source>
</evidence>
<dbReference type="FunFam" id="2.60.40.10:FF:000032">
    <property type="entry name" value="palladin isoform X1"/>
    <property type="match status" value="1"/>
</dbReference>
<feature type="domain" description="Fibronectin type-III" evidence="11">
    <location>
        <begin position="110"/>
        <end position="210"/>
    </location>
</feature>
<dbReference type="GO" id="GO:0005737">
    <property type="term" value="C:cytoplasm"/>
    <property type="evidence" value="ECO:0007669"/>
    <property type="project" value="UniProtKB-SubCell"/>
</dbReference>
<dbReference type="Pfam" id="PF00041">
    <property type="entry name" value="fn3"/>
    <property type="match status" value="7"/>
</dbReference>
<keyword evidence="7" id="KW-0547">Nucleotide-binding</keyword>
<evidence type="ECO:0000256" key="8">
    <source>
        <dbReference type="SAM" id="MobiDB-lite"/>
    </source>
</evidence>
<keyword evidence="7" id="KW-0067">ATP-binding</keyword>
<feature type="domain" description="Protein kinase" evidence="9">
    <location>
        <begin position="1844"/>
        <end position="1966"/>
    </location>
</feature>
<feature type="domain" description="Fibronectin type-III" evidence="11">
    <location>
        <begin position="898"/>
        <end position="987"/>
    </location>
</feature>
<dbReference type="CDD" id="cd00063">
    <property type="entry name" value="FN3"/>
    <property type="match status" value="14"/>
</dbReference>
<feature type="domain" description="Fibronectin type-III" evidence="11">
    <location>
        <begin position="598"/>
        <end position="695"/>
    </location>
</feature>
<dbReference type="Gene3D" id="3.30.200.20">
    <property type="entry name" value="Phosphorylase Kinase, domain 1"/>
    <property type="match status" value="1"/>
</dbReference>
<dbReference type="SUPFAM" id="SSF56112">
    <property type="entry name" value="Protein kinase-like (PK-like)"/>
    <property type="match status" value="1"/>
</dbReference>
<sequence>TTIPYDSAKYAFPPSFTRRIQDQRSVPGRMARFEALVIGIPEPEIEWQKDGFPLKWGSKYKMGREGNTAILVVENCEAADEGTYTCQLFNDAGKTSCSAQLRVQARPVLPKTRPYISDFGKETIQIGWKPAEIPDYYGRSMSVPPVTYRVEAQKLPSEEWVPLASRVKKPSFYLSDLESDRDYNIRIRAQTPYGVSQPTEPVWIPRAKAFTGVPVSRPFITEIEEGTARLQWNRVDIPAFDRSDEPLLYMIEIQEPPSYRWRELARRVPTNYYIVRDLEPAQDYRFRVRAESRDGLLSEPSPATSLFRTLALSRAPVDRLEIEDYDADLQSARLSWRRVECLMLDEVRLTRYLSVYFIRYETPGLEGWRPLASGIPTTGYRVPDISPTDDYRFRVRALSQYGVSPPSHPTGLYRHPSILSWRSASVPPLKTGEPVSYQIEALEYPKREWRPLATNIRDTNYRLGGLKPSSDYSFRVRAQTPLGLAEPTAPVTLTSMPVRPRLPVREPIISELSSDAVRLQWKPAELPYYSRHTTPITYTVDYQVINLYQEIPGRDWVIAARSIPDTSYTIRGLRGDQYGPGEYSLPVHIHRRTAPSLPTREPMLSNISPTSATLSWHPATLASGAPSRPITYRIEGREPPSSTWYDVAGRLSTNSYNLQFLYPDQDYMFRVFADYEGVDSEPTMVAYLPRRAGPPKMPRDPPYLTSVQPESVILTWRSVELPSRITDYSTVTYRVEVQEGPNSEWRPLARQINGTHFHATKLRPDIDYSFRVRAENDFGISDPTDLVLVKKRAVAPFMSQHEPLISDVRADSLRLTWQPAEIPSYLTDLVPVTYTVYMQEEGDHSWQPVARRVAGTSYYVSGLKPDRDYSFRIQAENSFGTSLPSFPSRLHRKLKGPIYSPQIEDVDSTSFRLSWKQPALSKPTTYSVETLEPSTWKWRPLVSRLPHPSYKVTGIQPTKDYAFRVRAEVDSVITEPSLPISFSTRRGDRESILKVKTARVVISISLTESLPTVPVERPTLSEVYDDSVRVNWHPTFYHGSSRKPLPQYYRLEVREPPDTNWHTLVPRTDAWSYEVTDLKPNQDYAFRVRAVSDTGMSEPSLPAFMYRQSATPRVPLPSPEISDMGDDYINLRWKLVDIPAFDMDESPLSFMIEAQRVPDYDWRPVARGVTGSSHKVTGLEPRHDYQFRLRGETALGLTQPSVTVPVYRTPVRSGVPITNVRIESDSNQPYSARLRWNPVYMPPYNASANLAYTIEVQEPPRTDWYPIARDFYGTSYTVPELSPLKDYLFRVKARIPGGEYSAPTPPVPFYRAPSSTWDRGDRILPPITSFVDEYAPIARPYIEGLILKVPPRMSIEKPDMIVVNPECVHLTWKAARVPSATSSLSPTTYRVEVRNEDSFEWVEKATGIKGLSTEIKGLNPYIDYAFRVRAVNDFGWSESTLPAFLHRPQAPQFIRSSASRERELDSSSRRSSYSYIDSISSGVPPRVPAGRPSLGDITDTSLTLTWQPGRMPSYIKGPVSVTISYIVEARQPPNHMWTKITESVTGTRYKIVRAYNESGMSEPTLPVSLTREKAATAEPRTMRRRSSVERFSSIERRVSRERSMSMDRGSSVASFFSRETSRKEDDAGRTPDTVSTSPEFVPAGCSGVQYGIDGQPVKLSLQLHGNPLPTVDWYFKGKKLVFGDRYDGYVTPSGLAVLEFAPFTWDDVGDYRCEAENEQGQTTFVVKLQMSDPPTFLEPIRDLQLKSQGQGRFTCRVDGIPLPAVKFMKDGKPLTDTSRFKVTQDGVDQWSLHIEQAGPSLAGCYICVAENAAGKVLSMARLSVDDDIPTDVVYYKKTNFEDDYYVLEELGRGRYSVVRRVIERLTGKEFAAKFTKVRDEADKDFFRLELDALLRQRSPYVEKLHDAYESPQQLILVVDLAKSGDLLERVTADSKWTESRAAQLIKLVLLALRDVHTSGYVHLDVK</sequence>
<dbReference type="InterPro" id="IPR011009">
    <property type="entry name" value="Kinase-like_dom_sf"/>
</dbReference>
<dbReference type="InterPro" id="IPR003598">
    <property type="entry name" value="Ig_sub2"/>
</dbReference>
<dbReference type="SMART" id="SM00060">
    <property type="entry name" value="FN3"/>
    <property type="match status" value="14"/>
</dbReference>
<feature type="domain" description="Fibronectin type-III" evidence="11">
    <location>
        <begin position="1354"/>
        <end position="1450"/>
    </location>
</feature>
<dbReference type="Proteomes" id="UP000678393">
    <property type="component" value="Unassembled WGS sequence"/>
</dbReference>
<feature type="non-terminal residue" evidence="12">
    <location>
        <position position="1966"/>
    </location>
</feature>
<keyword evidence="13" id="KW-1185">Reference proteome</keyword>
<feature type="domain" description="Fibronectin type-III" evidence="11">
    <location>
        <begin position="405"/>
        <end position="498"/>
    </location>
</feature>
<feature type="domain" description="Fibronectin type-III" evidence="11">
    <location>
        <begin position="1115"/>
        <end position="1212"/>
    </location>
</feature>
<evidence type="ECO:0000313" key="13">
    <source>
        <dbReference type="Proteomes" id="UP000678393"/>
    </source>
</evidence>
<feature type="non-terminal residue" evidence="12">
    <location>
        <position position="1"/>
    </location>
</feature>
<evidence type="ECO:0000259" key="11">
    <source>
        <dbReference type="PROSITE" id="PS50853"/>
    </source>
</evidence>
<dbReference type="OrthoDB" id="2570713at2759"/>
<accession>A0A8S3YQ02</accession>
<dbReference type="SUPFAM" id="SSF48726">
    <property type="entry name" value="Immunoglobulin"/>
    <property type="match status" value="3"/>
</dbReference>
<organism evidence="12 13">
    <name type="scientific">Candidula unifasciata</name>
    <dbReference type="NCBI Taxonomy" id="100452"/>
    <lineage>
        <taxon>Eukaryota</taxon>
        <taxon>Metazoa</taxon>
        <taxon>Spiralia</taxon>
        <taxon>Lophotrochozoa</taxon>
        <taxon>Mollusca</taxon>
        <taxon>Gastropoda</taxon>
        <taxon>Heterobranchia</taxon>
        <taxon>Euthyneura</taxon>
        <taxon>Panpulmonata</taxon>
        <taxon>Eupulmonata</taxon>
        <taxon>Stylommatophora</taxon>
        <taxon>Helicina</taxon>
        <taxon>Helicoidea</taxon>
        <taxon>Geomitridae</taxon>
        <taxon>Candidula</taxon>
    </lineage>
</organism>
<dbReference type="SMART" id="SM00220">
    <property type="entry name" value="S_TKc"/>
    <property type="match status" value="1"/>
</dbReference>
<feature type="compositionally biased region" description="Basic and acidic residues" evidence="8">
    <location>
        <begin position="1619"/>
        <end position="1629"/>
    </location>
</feature>
<dbReference type="PROSITE" id="PS50853">
    <property type="entry name" value="FN3"/>
    <property type="match status" value="12"/>
</dbReference>